<protein>
    <recommendedName>
        <fullName evidence="8">DUF300-domain-containing protein</fullName>
    </recommendedName>
</protein>
<dbReference type="GO" id="GO:0016020">
    <property type="term" value="C:membrane"/>
    <property type="evidence" value="ECO:0007669"/>
    <property type="project" value="UniProtKB-SubCell"/>
</dbReference>
<sequence length="386" mass="43722">MAIGDHFDEDCVVYDPVYSPTIIAGDLTFHNIITLIAGITTILAIISSCALALTHLFHYANPSEQKHIVRIVIVPAIYGLFNFFSVWRYELSNYLQPIPEAYEIFALVCLFLLFLNYVHPHAASRESYFAGLERRDRKGENKLHDFGSLRWFYAIWILVFQVLIGRIATFIASEVLAALYCDFNYETSKSRTAIQGVQTAETIIAMIAIIRMYMRLKLLLKKHHAMSKLVCFKLMVAIAVLQSLIFSALSSDGHLEGTDSISELDYSIGLQALLLCFEVFIFSLAFWWPFSVKEYSTSRPENAGRVRYNFFRAIFDVVNIWDVVSGLFFTFRALRNVRTPAQNMEVLGMPEEAGLKTVESEPLPPAYPLHPPQSYAAPARAGDDVV</sequence>
<feature type="transmembrane region" description="Helical" evidence="5">
    <location>
        <begin position="192"/>
        <end position="210"/>
    </location>
</feature>
<evidence type="ECO:0000313" key="7">
    <source>
        <dbReference type="Proteomes" id="UP000800041"/>
    </source>
</evidence>
<evidence type="ECO:0000256" key="5">
    <source>
        <dbReference type="SAM" id="Phobius"/>
    </source>
</evidence>
<keyword evidence="4 5" id="KW-0472">Membrane</keyword>
<evidence type="ECO:0000256" key="1">
    <source>
        <dbReference type="ARBA" id="ARBA00004141"/>
    </source>
</evidence>
<feature type="transmembrane region" description="Helical" evidence="5">
    <location>
        <begin position="151"/>
        <end position="172"/>
    </location>
</feature>
<evidence type="ECO:0000256" key="4">
    <source>
        <dbReference type="ARBA" id="ARBA00023136"/>
    </source>
</evidence>
<keyword evidence="3 5" id="KW-1133">Transmembrane helix</keyword>
<dbReference type="EMBL" id="ML977174">
    <property type="protein sequence ID" value="KAF1983598.1"/>
    <property type="molecule type" value="Genomic_DNA"/>
</dbReference>
<name>A0A6G1GS70_9PEZI</name>
<feature type="transmembrane region" description="Helical" evidence="5">
    <location>
        <begin position="310"/>
        <end position="331"/>
    </location>
</feature>
<feature type="transmembrane region" description="Helical" evidence="5">
    <location>
        <begin position="101"/>
        <end position="118"/>
    </location>
</feature>
<organism evidence="6 7">
    <name type="scientific">Aulographum hederae CBS 113979</name>
    <dbReference type="NCBI Taxonomy" id="1176131"/>
    <lineage>
        <taxon>Eukaryota</taxon>
        <taxon>Fungi</taxon>
        <taxon>Dikarya</taxon>
        <taxon>Ascomycota</taxon>
        <taxon>Pezizomycotina</taxon>
        <taxon>Dothideomycetes</taxon>
        <taxon>Pleosporomycetidae</taxon>
        <taxon>Aulographales</taxon>
        <taxon>Aulographaceae</taxon>
    </lineage>
</organism>
<dbReference type="Proteomes" id="UP000800041">
    <property type="component" value="Unassembled WGS sequence"/>
</dbReference>
<reference evidence="6" key="1">
    <citation type="journal article" date="2020" name="Stud. Mycol.">
        <title>101 Dothideomycetes genomes: a test case for predicting lifestyles and emergence of pathogens.</title>
        <authorList>
            <person name="Haridas S."/>
            <person name="Albert R."/>
            <person name="Binder M."/>
            <person name="Bloem J."/>
            <person name="Labutti K."/>
            <person name="Salamov A."/>
            <person name="Andreopoulos B."/>
            <person name="Baker S."/>
            <person name="Barry K."/>
            <person name="Bills G."/>
            <person name="Bluhm B."/>
            <person name="Cannon C."/>
            <person name="Castanera R."/>
            <person name="Culley D."/>
            <person name="Daum C."/>
            <person name="Ezra D."/>
            <person name="Gonzalez J."/>
            <person name="Henrissat B."/>
            <person name="Kuo A."/>
            <person name="Liang C."/>
            <person name="Lipzen A."/>
            <person name="Lutzoni F."/>
            <person name="Magnuson J."/>
            <person name="Mondo S."/>
            <person name="Nolan M."/>
            <person name="Ohm R."/>
            <person name="Pangilinan J."/>
            <person name="Park H.-J."/>
            <person name="Ramirez L."/>
            <person name="Alfaro M."/>
            <person name="Sun H."/>
            <person name="Tritt A."/>
            <person name="Yoshinaga Y."/>
            <person name="Zwiers L.-H."/>
            <person name="Turgeon B."/>
            <person name="Goodwin S."/>
            <person name="Spatafora J."/>
            <person name="Crous P."/>
            <person name="Grigoriev I."/>
        </authorList>
    </citation>
    <scope>NUCLEOTIDE SEQUENCE</scope>
    <source>
        <strain evidence="6">CBS 113979</strain>
    </source>
</reference>
<evidence type="ECO:0000313" key="6">
    <source>
        <dbReference type="EMBL" id="KAF1983598.1"/>
    </source>
</evidence>
<comment type="subcellular location">
    <subcellularLocation>
        <location evidence="1">Membrane</location>
        <topology evidence="1">Multi-pass membrane protein</topology>
    </subcellularLocation>
</comment>
<evidence type="ECO:0000256" key="3">
    <source>
        <dbReference type="ARBA" id="ARBA00022989"/>
    </source>
</evidence>
<dbReference type="OrthoDB" id="5348404at2759"/>
<proteinExistence type="predicted"/>
<dbReference type="InterPro" id="IPR005178">
    <property type="entry name" value="Ostalpha/TMEM184C"/>
</dbReference>
<keyword evidence="7" id="KW-1185">Reference proteome</keyword>
<evidence type="ECO:0000256" key="2">
    <source>
        <dbReference type="ARBA" id="ARBA00022692"/>
    </source>
</evidence>
<accession>A0A6G1GS70</accession>
<gene>
    <name evidence="6" type="ORF">K402DRAFT_423701</name>
</gene>
<feature type="transmembrane region" description="Helical" evidence="5">
    <location>
        <begin position="269"/>
        <end position="290"/>
    </location>
</feature>
<feature type="transmembrane region" description="Helical" evidence="5">
    <location>
        <begin position="32"/>
        <end position="56"/>
    </location>
</feature>
<feature type="transmembrane region" description="Helical" evidence="5">
    <location>
        <begin position="230"/>
        <end position="249"/>
    </location>
</feature>
<dbReference type="Pfam" id="PF03619">
    <property type="entry name" value="Solute_trans_a"/>
    <property type="match status" value="1"/>
</dbReference>
<evidence type="ECO:0008006" key="8">
    <source>
        <dbReference type="Google" id="ProtNLM"/>
    </source>
</evidence>
<dbReference type="SMART" id="SM01417">
    <property type="entry name" value="Solute_trans_a"/>
    <property type="match status" value="1"/>
</dbReference>
<dbReference type="AlphaFoldDB" id="A0A6G1GS70"/>
<feature type="transmembrane region" description="Helical" evidence="5">
    <location>
        <begin position="68"/>
        <end position="89"/>
    </location>
</feature>
<keyword evidence="2 5" id="KW-0812">Transmembrane</keyword>
<dbReference type="PANTHER" id="PTHR23423">
    <property type="entry name" value="ORGANIC SOLUTE TRANSPORTER-RELATED"/>
    <property type="match status" value="1"/>
</dbReference>